<dbReference type="Gene3D" id="3.30.40.10">
    <property type="entry name" value="Zinc/RING finger domain, C3HC4 (zinc finger)"/>
    <property type="match status" value="1"/>
</dbReference>
<dbReference type="InterPro" id="IPR001841">
    <property type="entry name" value="Znf_RING"/>
</dbReference>
<accession>A0A0G4FDS1</accession>
<proteinExistence type="predicted"/>
<dbReference type="VEuPathDB" id="CryptoDB:Vbra_3075"/>
<dbReference type="STRING" id="1169540.A0A0G4FDS1"/>
<dbReference type="Pfam" id="PF13923">
    <property type="entry name" value="zf-C3HC4_2"/>
    <property type="match status" value="1"/>
</dbReference>
<evidence type="ECO:0000256" key="1">
    <source>
        <dbReference type="PROSITE-ProRule" id="PRU00175"/>
    </source>
</evidence>
<keyword evidence="1" id="KW-0862">Zinc</keyword>
<name>A0A0G4FDS1_VITBC</name>
<dbReference type="PANTHER" id="PTHR10131:SF94">
    <property type="entry name" value="TNF RECEPTOR-ASSOCIATED FACTOR 4"/>
    <property type="match status" value="1"/>
</dbReference>
<evidence type="ECO:0000313" key="3">
    <source>
        <dbReference type="EMBL" id="CEM11114.1"/>
    </source>
</evidence>
<keyword evidence="4" id="KW-1185">Reference proteome</keyword>
<dbReference type="InParanoid" id="A0A0G4FDS1"/>
<dbReference type="SUPFAM" id="SSF57850">
    <property type="entry name" value="RING/U-box"/>
    <property type="match status" value="1"/>
</dbReference>
<keyword evidence="1" id="KW-0479">Metal-binding</keyword>
<keyword evidence="1" id="KW-0863">Zinc-finger</keyword>
<gene>
    <name evidence="3" type="ORF">Vbra_3075</name>
</gene>
<evidence type="ECO:0000259" key="2">
    <source>
        <dbReference type="PROSITE" id="PS50089"/>
    </source>
</evidence>
<dbReference type="SMART" id="SM00184">
    <property type="entry name" value="RING"/>
    <property type="match status" value="1"/>
</dbReference>
<evidence type="ECO:0000313" key="4">
    <source>
        <dbReference type="Proteomes" id="UP000041254"/>
    </source>
</evidence>
<dbReference type="InterPro" id="IPR013083">
    <property type="entry name" value="Znf_RING/FYVE/PHD"/>
</dbReference>
<dbReference type="PROSITE" id="PS50089">
    <property type="entry name" value="ZF_RING_2"/>
    <property type="match status" value="1"/>
</dbReference>
<reference evidence="3 4" key="1">
    <citation type="submission" date="2014-11" db="EMBL/GenBank/DDBJ databases">
        <authorList>
            <person name="Zhu J."/>
            <person name="Qi W."/>
            <person name="Song R."/>
        </authorList>
    </citation>
    <scope>NUCLEOTIDE SEQUENCE [LARGE SCALE GENOMIC DNA]</scope>
</reference>
<feature type="domain" description="RING-type" evidence="2">
    <location>
        <begin position="25"/>
        <end position="60"/>
    </location>
</feature>
<organism evidence="3 4">
    <name type="scientific">Vitrella brassicaformis (strain CCMP3155)</name>
    <dbReference type="NCBI Taxonomy" id="1169540"/>
    <lineage>
        <taxon>Eukaryota</taxon>
        <taxon>Sar</taxon>
        <taxon>Alveolata</taxon>
        <taxon>Colpodellida</taxon>
        <taxon>Vitrellaceae</taxon>
        <taxon>Vitrella</taxon>
    </lineage>
</organism>
<dbReference type="GO" id="GO:0008270">
    <property type="term" value="F:zinc ion binding"/>
    <property type="evidence" value="ECO:0007669"/>
    <property type="project" value="UniProtKB-KW"/>
</dbReference>
<dbReference type="PANTHER" id="PTHR10131">
    <property type="entry name" value="TNF RECEPTOR ASSOCIATED FACTOR"/>
    <property type="match status" value="1"/>
</dbReference>
<dbReference type="Proteomes" id="UP000041254">
    <property type="component" value="Unassembled WGS sequence"/>
</dbReference>
<sequence length="375" mass="41991">MGLPEHLFEAHASPGGAAILKQFECSVCLDIVRDPVITTECAHIFCRDCFGTMDTCPLCRQDTDMHPLKDTNSGRALWRVLCCLKMRCPKSDDWQNHPCAWVGEYADLEKHMAESCVQQHPLCPQCRAQESVIAAFKEEMEAKFAAVTAKLDHLGACIMHHAEVTRHTSASMMHTTQQVAMPIFHRLDLMASKLDVVDTMVNVALERTSAAVVQVAEQLATKTARKYKFCIENGNSNDLTRGQHDITLGHIELGTSPNNLNLKVDLTIDKDNDFDVYLYLSTEQGEGDVQAVISAEPRCFAPVKDTRVLDCTPQGVRLCNRRDLTFTEDDELWLTVEVRSAVVLRTVRENKKSRGKFEVGQEIVGGQRGRHGNRH</sequence>
<dbReference type="AlphaFoldDB" id="A0A0G4FDS1"/>
<dbReference type="OrthoDB" id="287481at2759"/>
<dbReference type="EMBL" id="CDMY01000409">
    <property type="protein sequence ID" value="CEM11114.1"/>
    <property type="molecule type" value="Genomic_DNA"/>
</dbReference>
<protein>
    <recommendedName>
        <fullName evidence="2">RING-type domain-containing protein</fullName>
    </recommendedName>
</protein>